<evidence type="ECO:0000256" key="6">
    <source>
        <dbReference type="ARBA" id="ARBA00023136"/>
    </source>
</evidence>
<dbReference type="Proteomes" id="UP001605036">
    <property type="component" value="Unassembled WGS sequence"/>
</dbReference>
<reference evidence="7 8" key="1">
    <citation type="submission" date="2024-09" db="EMBL/GenBank/DDBJ databases">
        <title>Chromosome-scale assembly of Riccia fluitans.</title>
        <authorList>
            <person name="Paukszto L."/>
            <person name="Sawicki J."/>
            <person name="Karawczyk K."/>
            <person name="Piernik-Szablinska J."/>
            <person name="Szczecinska M."/>
            <person name="Mazdziarz M."/>
        </authorList>
    </citation>
    <scope>NUCLEOTIDE SEQUENCE [LARGE SCALE GENOMIC DNA]</scope>
    <source>
        <strain evidence="7">Rf_01</strain>
        <tissue evidence="7">Aerial parts of the thallus</tissue>
    </source>
</reference>
<keyword evidence="5" id="KW-0496">Mitochondrion</keyword>
<evidence type="ECO:0000256" key="1">
    <source>
        <dbReference type="ARBA" id="ARBA00004173"/>
    </source>
</evidence>
<dbReference type="PANTHER" id="PTHR48182:SF2">
    <property type="entry name" value="PROTEIN SERAC1"/>
    <property type="match status" value="1"/>
</dbReference>
<proteinExistence type="predicted"/>
<dbReference type="PANTHER" id="PTHR48182">
    <property type="entry name" value="PROTEIN SERAC1"/>
    <property type="match status" value="1"/>
</dbReference>
<gene>
    <name evidence="7" type="ORF">R1flu_017821</name>
</gene>
<dbReference type="GO" id="GO:0016020">
    <property type="term" value="C:membrane"/>
    <property type="evidence" value="ECO:0007669"/>
    <property type="project" value="UniProtKB-SubCell"/>
</dbReference>
<dbReference type="GO" id="GO:0005783">
    <property type="term" value="C:endoplasmic reticulum"/>
    <property type="evidence" value="ECO:0007669"/>
    <property type="project" value="UniProtKB-SubCell"/>
</dbReference>
<evidence type="ECO:0000256" key="4">
    <source>
        <dbReference type="ARBA" id="ARBA00022824"/>
    </source>
</evidence>
<name>A0ABD1ZE50_9MARC</name>
<evidence type="ECO:0000313" key="8">
    <source>
        <dbReference type="Proteomes" id="UP001605036"/>
    </source>
</evidence>
<accession>A0ABD1ZE50</accession>
<organism evidence="7 8">
    <name type="scientific">Riccia fluitans</name>
    <dbReference type="NCBI Taxonomy" id="41844"/>
    <lineage>
        <taxon>Eukaryota</taxon>
        <taxon>Viridiplantae</taxon>
        <taxon>Streptophyta</taxon>
        <taxon>Embryophyta</taxon>
        <taxon>Marchantiophyta</taxon>
        <taxon>Marchantiopsida</taxon>
        <taxon>Marchantiidae</taxon>
        <taxon>Marchantiales</taxon>
        <taxon>Ricciaceae</taxon>
        <taxon>Riccia</taxon>
    </lineage>
</organism>
<comment type="subcellular location">
    <subcellularLocation>
        <location evidence="2">Endoplasmic reticulum</location>
    </subcellularLocation>
    <subcellularLocation>
        <location evidence="3">Membrane</location>
    </subcellularLocation>
    <subcellularLocation>
        <location evidence="1">Mitochondrion</location>
    </subcellularLocation>
</comment>
<dbReference type="InterPro" id="IPR052374">
    <property type="entry name" value="SERAC1"/>
</dbReference>
<keyword evidence="4" id="KW-0256">Endoplasmic reticulum</keyword>
<sequence>MHADCSGCGIVQINDELHEFYKPFKEFVDVEIIFFHGFQPEGYRDAYLWTWMRPDDPTCWLNSWLPEEFSQGRVLCVNYDSSICVTPTTGRMDMHLVGENLAQSIIGLEQIGQKSPIVWSVTVLVVVYRHKFAFRLKS</sequence>
<evidence type="ECO:0000256" key="2">
    <source>
        <dbReference type="ARBA" id="ARBA00004240"/>
    </source>
</evidence>
<evidence type="ECO:0000256" key="5">
    <source>
        <dbReference type="ARBA" id="ARBA00023128"/>
    </source>
</evidence>
<evidence type="ECO:0000256" key="3">
    <source>
        <dbReference type="ARBA" id="ARBA00004370"/>
    </source>
</evidence>
<protein>
    <submittedName>
        <fullName evidence="7">Uncharacterized protein</fullName>
    </submittedName>
</protein>
<keyword evidence="8" id="KW-1185">Reference proteome</keyword>
<dbReference type="GO" id="GO:0005739">
    <property type="term" value="C:mitochondrion"/>
    <property type="evidence" value="ECO:0007669"/>
    <property type="project" value="UniProtKB-SubCell"/>
</dbReference>
<keyword evidence="6" id="KW-0472">Membrane</keyword>
<evidence type="ECO:0000313" key="7">
    <source>
        <dbReference type="EMBL" id="KAL2649693.1"/>
    </source>
</evidence>
<dbReference type="AlphaFoldDB" id="A0ABD1ZE50"/>
<comment type="caution">
    <text evidence="7">The sequence shown here is derived from an EMBL/GenBank/DDBJ whole genome shotgun (WGS) entry which is preliminary data.</text>
</comment>
<dbReference type="EMBL" id="JBHFFA010000001">
    <property type="protein sequence ID" value="KAL2649693.1"/>
    <property type="molecule type" value="Genomic_DNA"/>
</dbReference>